<evidence type="ECO:0000313" key="5">
    <source>
        <dbReference type="RefSeq" id="XP_018117600.2"/>
    </source>
</evidence>
<gene>
    <name evidence="5 6" type="primary">bcl2l11.L</name>
    <name evidence="5 6" type="synonym">bam</name>
    <name evidence="5 6" type="synonym">bcl-2l11</name>
    <name evidence="5 6" type="synonym">bcl2l11</name>
    <name evidence="5 6" type="synonym">bim</name>
    <name evidence="5 6" type="synonym">bim-beta6</name>
    <name evidence="5 6" type="synonym">bim-beta7</name>
    <name evidence="5 6" type="synonym">bimel</name>
    <name evidence="5 6" type="synonym">biml</name>
    <name evidence="5 6" type="synonym">bod</name>
</gene>
<dbReference type="CTD" id="734810"/>
<dbReference type="Proteomes" id="UP000186698">
    <property type="component" value="Chromosome 5L"/>
</dbReference>
<dbReference type="GeneID" id="734810"/>
<feature type="compositionally biased region" description="Polar residues" evidence="1">
    <location>
        <begin position="38"/>
        <end position="63"/>
    </location>
</feature>
<dbReference type="OrthoDB" id="8441539at2759"/>
<dbReference type="Pfam" id="PF06773">
    <property type="entry name" value="Bim_N"/>
    <property type="match status" value="1"/>
</dbReference>
<dbReference type="Pfam" id="PF08945">
    <property type="entry name" value="Bclx_interact"/>
    <property type="match status" value="1"/>
</dbReference>
<dbReference type="InterPro" id="IPR014771">
    <property type="entry name" value="Apoptosis_Bim_N"/>
</dbReference>
<evidence type="ECO:0000256" key="1">
    <source>
        <dbReference type="SAM" id="MobiDB-lite"/>
    </source>
</evidence>
<evidence type="ECO:0000259" key="2">
    <source>
        <dbReference type="Pfam" id="PF06773"/>
    </source>
</evidence>
<evidence type="ECO:0000313" key="6">
    <source>
        <dbReference type="RefSeq" id="XP_041418254.1"/>
    </source>
</evidence>
<name>A0A8J0VA30_XENLA</name>
<evidence type="ECO:0000313" key="4">
    <source>
        <dbReference type="Proteomes" id="UP000186698"/>
    </source>
</evidence>
<organism evidence="4 5">
    <name type="scientific">Xenopus laevis</name>
    <name type="common">African clawed frog</name>
    <dbReference type="NCBI Taxonomy" id="8355"/>
    <lineage>
        <taxon>Eukaryota</taxon>
        <taxon>Metazoa</taxon>
        <taxon>Chordata</taxon>
        <taxon>Craniata</taxon>
        <taxon>Vertebrata</taxon>
        <taxon>Euteleostomi</taxon>
        <taxon>Amphibia</taxon>
        <taxon>Batrachia</taxon>
        <taxon>Anura</taxon>
        <taxon>Pipoidea</taxon>
        <taxon>Pipidae</taxon>
        <taxon>Xenopodinae</taxon>
        <taxon>Xenopus</taxon>
        <taxon>Xenopus</taxon>
    </lineage>
</organism>
<sequence length="203" mass="22101">MAKQPSVLSPECNSGEGGQLQSTSRRHSHRPRRRGAPTSLSSPFQGNQSDEGGSSSASTPWGPTLSPYSPSSFVNRSPHCMLVRGSSLVSKTSSGYFTFEGSPGPVSCDKSTQTPSPPCQAFNHLLSAMAARNPVDQMTPELWIAQELRRIGDEFNASFTPRRHHLTSGTQVCNIISSYGKSEPYWAQVAFSTILHDPWKMTK</sequence>
<dbReference type="InterPro" id="IPR015040">
    <property type="entry name" value="Bcl-x_interacting_BH3_dom"/>
</dbReference>
<feature type="domain" description="Apoptosis Bim N-terminal" evidence="2">
    <location>
        <begin position="4"/>
        <end position="44"/>
    </location>
</feature>
<proteinExistence type="predicted"/>
<feature type="region of interest" description="Disordered" evidence="1">
    <location>
        <begin position="1"/>
        <end position="63"/>
    </location>
</feature>
<dbReference type="RefSeq" id="XP_041418254.1">
    <property type="nucleotide sequence ID" value="XM_041562320.1"/>
</dbReference>
<keyword evidence="4" id="KW-1185">Reference proteome</keyword>
<dbReference type="AlphaFoldDB" id="A0A8J0VA30"/>
<feature type="compositionally biased region" description="Basic residues" evidence="1">
    <location>
        <begin position="24"/>
        <end position="35"/>
    </location>
</feature>
<accession>A0A8J0VA30</accession>
<evidence type="ECO:0000259" key="3">
    <source>
        <dbReference type="Pfam" id="PF08945"/>
    </source>
</evidence>
<feature type="domain" description="Bcl-x interacting BH3" evidence="3">
    <location>
        <begin position="137"/>
        <end position="164"/>
    </location>
</feature>
<protein>
    <submittedName>
        <fullName evidence="5 6">BCL2 like 11 L homeolog isoform X1</fullName>
    </submittedName>
</protein>
<reference evidence="5 6" key="1">
    <citation type="submission" date="2025-04" db="UniProtKB">
        <authorList>
            <consortium name="RefSeq"/>
        </authorList>
    </citation>
    <scope>IDENTIFICATION</scope>
    <source>
        <strain evidence="5 6">J_2021</strain>
        <tissue evidence="5 6">Erythrocytes</tissue>
    </source>
</reference>
<dbReference type="RefSeq" id="XP_018117600.2">
    <property type="nucleotide sequence ID" value="XM_018262111.2"/>
</dbReference>